<dbReference type="SUPFAM" id="SSF53448">
    <property type="entry name" value="Nucleotide-diphospho-sugar transferases"/>
    <property type="match status" value="1"/>
</dbReference>
<keyword evidence="3" id="KW-1185">Reference proteome</keyword>
<dbReference type="GO" id="GO:0016757">
    <property type="term" value="F:glycosyltransferase activity"/>
    <property type="evidence" value="ECO:0007669"/>
    <property type="project" value="UniProtKB-KW"/>
</dbReference>
<organism evidence="2 3">
    <name type="scientific">Agromyces indicus</name>
    <dbReference type="NCBI Taxonomy" id="758919"/>
    <lineage>
        <taxon>Bacteria</taxon>
        <taxon>Bacillati</taxon>
        <taxon>Actinomycetota</taxon>
        <taxon>Actinomycetes</taxon>
        <taxon>Micrococcales</taxon>
        <taxon>Microbacteriaceae</taxon>
        <taxon>Agromyces</taxon>
    </lineage>
</organism>
<accession>A0ABU1FQ41</accession>
<reference evidence="3" key="1">
    <citation type="submission" date="2023-07" db="EMBL/GenBank/DDBJ databases">
        <title>Description of three actinobacteria isolated from air of manufacturing shop in a pharmaceutical factory.</title>
        <authorList>
            <person name="Zhang D.-F."/>
        </authorList>
    </citation>
    <scope>NUCLEOTIDE SEQUENCE [LARGE SCALE GENOMIC DNA]</scope>
    <source>
        <strain evidence="3">CCTCC AB 2011122</strain>
    </source>
</reference>
<keyword evidence="2" id="KW-0808">Transferase</keyword>
<proteinExistence type="predicted"/>
<protein>
    <submittedName>
        <fullName evidence="2">Glycosyltransferase family A protein</fullName>
        <ecNumber evidence="2">2.4.-.-</ecNumber>
    </submittedName>
</protein>
<name>A0ABU1FQ41_9MICO</name>
<sequence>MPAPAPTVSVVIPVKDDADVLRRCLAALADQQVRPDEIVVVDNGSTDDSADVAGAAGARVVTEPEAGIPAASARGFDEARCEIVARLDADSVPPPGWIAHIAATFADDPELTAITGPATFIDGPVRWRRPLALAYLGSYFAAVTPALGHVPLFGSNFAARRSAWLEVRDRVHRHDPLMHDDMDLSVHLGPRRRIRYDHRLTMGVSMRALSGDRMLRLRRGMHSIVSHWPAEFPWYRWYRRAVRPRSRPRRPIGRPSR</sequence>
<dbReference type="InterPro" id="IPR050834">
    <property type="entry name" value="Glycosyltransf_2"/>
</dbReference>
<gene>
    <name evidence="2" type="ORF">RH861_15630</name>
</gene>
<dbReference type="InterPro" id="IPR001173">
    <property type="entry name" value="Glyco_trans_2-like"/>
</dbReference>
<keyword evidence="2" id="KW-0328">Glycosyltransferase</keyword>
<dbReference type="PANTHER" id="PTHR43685:SF14">
    <property type="entry name" value="GLYCOSYLTRANSFERASE 2-LIKE DOMAIN-CONTAINING PROTEIN"/>
    <property type="match status" value="1"/>
</dbReference>
<evidence type="ECO:0000313" key="3">
    <source>
        <dbReference type="Proteomes" id="UP001260072"/>
    </source>
</evidence>
<dbReference type="InterPro" id="IPR029044">
    <property type="entry name" value="Nucleotide-diphossugar_trans"/>
</dbReference>
<evidence type="ECO:0000259" key="1">
    <source>
        <dbReference type="Pfam" id="PF00535"/>
    </source>
</evidence>
<dbReference type="Pfam" id="PF00535">
    <property type="entry name" value="Glycos_transf_2"/>
    <property type="match status" value="1"/>
</dbReference>
<dbReference type="RefSeq" id="WP_310521770.1">
    <property type="nucleotide sequence ID" value="NZ_BAABBS010000002.1"/>
</dbReference>
<feature type="domain" description="Glycosyltransferase 2-like" evidence="1">
    <location>
        <begin position="9"/>
        <end position="162"/>
    </location>
</feature>
<dbReference type="Gene3D" id="3.90.550.10">
    <property type="entry name" value="Spore Coat Polysaccharide Biosynthesis Protein SpsA, Chain A"/>
    <property type="match status" value="1"/>
</dbReference>
<dbReference type="EMBL" id="JAVKGS010000005">
    <property type="protein sequence ID" value="MDR5693506.1"/>
    <property type="molecule type" value="Genomic_DNA"/>
</dbReference>
<evidence type="ECO:0000313" key="2">
    <source>
        <dbReference type="EMBL" id="MDR5693506.1"/>
    </source>
</evidence>
<dbReference type="PANTHER" id="PTHR43685">
    <property type="entry name" value="GLYCOSYLTRANSFERASE"/>
    <property type="match status" value="1"/>
</dbReference>
<dbReference type="Proteomes" id="UP001260072">
    <property type="component" value="Unassembled WGS sequence"/>
</dbReference>
<comment type="caution">
    <text evidence="2">The sequence shown here is derived from an EMBL/GenBank/DDBJ whole genome shotgun (WGS) entry which is preliminary data.</text>
</comment>
<dbReference type="EC" id="2.4.-.-" evidence="2"/>
<dbReference type="CDD" id="cd00761">
    <property type="entry name" value="Glyco_tranf_GTA_type"/>
    <property type="match status" value="1"/>
</dbReference>